<keyword evidence="2" id="KW-1185">Reference proteome</keyword>
<dbReference type="AlphaFoldDB" id="A0A7J0FJ43"/>
<gene>
    <name evidence="1" type="ORF">Acr_12g0009970</name>
</gene>
<dbReference type="Proteomes" id="UP000585474">
    <property type="component" value="Unassembled WGS sequence"/>
</dbReference>
<evidence type="ECO:0000313" key="2">
    <source>
        <dbReference type="Proteomes" id="UP000585474"/>
    </source>
</evidence>
<reference evidence="1 2" key="1">
    <citation type="submission" date="2019-07" db="EMBL/GenBank/DDBJ databases">
        <title>De Novo Assembly of kiwifruit Actinidia rufa.</title>
        <authorList>
            <person name="Sugita-Konishi S."/>
            <person name="Sato K."/>
            <person name="Mori E."/>
            <person name="Abe Y."/>
            <person name="Kisaki G."/>
            <person name="Hamano K."/>
            <person name="Suezawa K."/>
            <person name="Otani M."/>
            <person name="Fukuda T."/>
            <person name="Manabe T."/>
            <person name="Gomi K."/>
            <person name="Tabuchi M."/>
            <person name="Akimitsu K."/>
            <person name="Kataoka I."/>
        </authorList>
    </citation>
    <scope>NUCLEOTIDE SEQUENCE [LARGE SCALE GENOMIC DNA]</scope>
    <source>
        <strain evidence="2">cv. Fuchu</strain>
    </source>
</reference>
<protein>
    <submittedName>
        <fullName evidence="1">Uncharacterized protein</fullName>
    </submittedName>
</protein>
<name>A0A7J0FJ43_9ERIC</name>
<organism evidence="1 2">
    <name type="scientific">Actinidia rufa</name>
    <dbReference type="NCBI Taxonomy" id="165716"/>
    <lineage>
        <taxon>Eukaryota</taxon>
        <taxon>Viridiplantae</taxon>
        <taxon>Streptophyta</taxon>
        <taxon>Embryophyta</taxon>
        <taxon>Tracheophyta</taxon>
        <taxon>Spermatophyta</taxon>
        <taxon>Magnoliopsida</taxon>
        <taxon>eudicotyledons</taxon>
        <taxon>Gunneridae</taxon>
        <taxon>Pentapetalae</taxon>
        <taxon>asterids</taxon>
        <taxon>Ericales</taxon>
        <taxon>Actinidiaceae</taxon>
        <taxon>Actinidia</taxon>
    </lineage>
</organism>
<sequence>MKPDACLNEPIVVRLKLGAYPDMPIVLAITPSMSRSKHGAVRKISPYELSFVPLHALESSSAVVYRPNFSAVTLPNLLKNDSSGVMMTLPQTVYVLGRVLTELWRMRPHNLLYSDSSVTVSAIARPESIIV</sequence>
<comment type="caution">
    <text evidence="1">The sequence shown here is derived from an EMBL/GenBank/DDBJ whole genome shotgun (WGS) entry which is preliminary data.</text>
</comment>
<proteinExistence type="predicted"/>
<evidence type="ECO:0000313" key="1">
    <source>
        <dbReference type="EMBL" id="GFY98456.1"/>
    </source>
</evidence>
<accession>A0A7J0FJ43</accession>
<dbReference type="EMBL" id="BJWL01000012">
    <property type="protein sequence ID" value="GFY98456.1"/>
    <property type="molecule type" value="Genomic_DNA"/>
</dbReference>